<proteinExistence type="predicted"/>
<reference evidence="1" key="1">
    <citation type="submission" date="2022-11" db="EMBL/GenBank/DDBJ databases">
        <authorList>
            <person name="Hyden B.L."/>
            <person name="Feng K."/>
            <person name="Yates T."/>
            <person name="Jawdy S."/>
            <person name="Smart L.B."/>
            <person name="Muchero W."/>
        </authorList>
    </citation>
    <scope>NUCLEOTIDE SEQUENCE</scope>
    <source>
        <tissue evidence="1">Shoot tip</tissue>
    </source>
</reference>
<reference evidence="1" key="2">
    <citation type="journal article" date="2023" name="Int. J. Mol. Sci.">
        <title>De Novo Assembly and Annotation of 11 Diverse Shrub Willow (Salix) Genomes Reveals Novel Gene Organization in Sex-Linked Regions.</title>
        <authorList>
            <person name="Hyden B."/>
            <person name="Feng K."/>
            <person name="Yates T.B."/>
            <person name="Jawdy S."/>
            <person name="Cereghino C."/>
            <person name="Smart L.B."/>
            <person name="Muchero W."/>
        </authorList>
    </citation>
    <scope>NUCLEOTIDE SEQUENCE</scope>
    <source>
        <tissue evidence="1">Shoot tip</tissue>
    </source>
</reference>
<gene>
    <name evidence="1" type="ORF">OIU79_006654</name>
</gene>
<evidence type="ECO:0000313" key="1">
    <source>
        <dbReference type="EMBL" id="KAJ6718832.1"/>
    </source>
</evidence>
<keyword evidence="2" id="KW-1185">Reference proteome</keyword>
<protein>
    <submittedName>
        <fullName evidence="1">Uncharacterized protein</fullName>
    </submittedName>
</protein>
<dbReference type="EMBL" id="JAPFFK010000014">
    <property type="protein sequence ID" value="KAJ6718832.1"/>
    <property type="molecule type" value="Genomic_DNA"/>
</dbReference>
<dbReference type="OrthoDB" id="544400at2759"/>
<comment type="caution">
    <text evidence="1">The sequence shown here is derived from an EMBL/GenBank/DDBJ whole genome shotgun (WGS) entry which is preliminary data.</text>
</comment>
<evidence type="ECO:0000313" key="2">
    <source>
        <dbReference type="Proteomes" id="UP001151532"/>
    </source>
</evidence>
<accession>A0A9Q0TW25</accession>
<name>A0A9Q0TW25_SALPP</name>
<dbReference type="AlphaFoldDB" id="A0A9Q0TW25"/>
<organism evidence="1 2">
    <name type="scientific">Salix purpurea</name>
    <name type="common">Purple osier willow</name>
    <dbReference type="NCBI Taxonomy" id="77065"/>
    <lineage>
        <taxon>Eukaryota</taxon>
        <taxon>Viridiplantae</taxon>
        <taxon>Streptophyta</taxon>
        <taxon>Embryophyta</taxon>
        <taxon>Tracheophyta</taxon>
        <taxon>Spermatophyta</taxon>
        <taxon>Magnoliopsida</taxon>
        <taxon>eudicotyledons</taxon>
        <taxon>Gunneridae</taxon>
        <taxon>Pentapetalae</taxon>
        <taxon>rosids</taxon>
        <taxon>fabids</taxon>
        <taxon>Malpighiales</taxon>
        <taxon>Salicaceae</taxon>
        <taxon>Saliceae</taxon>
        <taxon>Salix</taxon>
    </lineage>
</organism>
<sequence>MTRRKESPISLHHLYKFHQVFNILQLMQTGFDLEWSIGCWDSSFSYDCYKSGNYLPPWLAAFRTIWNVLSAIYLVGRFILAPIEPQSDSPTELLISDTVEKSL</sequence>
<dbReference type="Proteomes" id="UP001151532">
    <property type="component" value="Chromosome 10"/>
</dbReference>